<gene>
    <name evidence="4" type="ORF">DOTSEDRAFT_42948</name>
</gene>
<accession>N1PSK3</accession>
<dbReference type="SUPFAM" id="SSF53474">
    <property type="entry name" value="alpha/beta-Hydrolases"/>
    <property type="match status" value="1"/>
</dbReference>
<dbReference type="PANTHER" id="PTHR11440">
    <property type="entry name" value="LECITHIN-CHOLESTEROL ACYLTRANSFERASE-RELATED"/>
    <property type="match status" value="1"/>
</dbReference>
<comment type="similarity">
    <text evidence="1">Belongs to the putative lipase ROG1 family.</text>
</comment>
<dbReference type="Gene3D" id="3.40.50.1820">
    <property type="entry name" value="alpha/beta hydrolase"/>
    <property type="match status" value="1"/>
</dbReference>
<dbReference type="Pfam" id="PF05057">
    <property type="entry name" value="DUF676"/>
    <property type="match status" value="1"/>
</dbReference>
<dbReference type="Proteomes" id="UP000016933">
    <property type="component" value="Unassembled WGS sequence"/>
</dbReference>
<evidence type="ECO:0000256" key="2">
    <source>
        <dbReference type="SAM" id="MobiDB-lite"/>
    </source>
</evidence>
<dbReference type="eggNOG" id="ENOG502QQNH">
    <property type="taxonomic scope" value="Eukaryota"/>
</dbReference>
<dbReference type="STRING" id="675120.N1PSK3"/>
<feature type="compositionally biased region" description="Polar residues" evidence="2">
    <location>
        <begin position="34"/>
        <end position="48"/>
    </location>
</feature>
<evidence type="ECO:0000313" key="5">
    <source>
        <dbReference type="Proteomes" id="UP000016933"/>
    </source>
</evidence>
<dbReference type="AlphaFoldDB" id="N1PSK3"/>
<proteinExistence type="inferred from homology"/>
<protein>
    <recommendedName>
        <fullName evidence="3">DUF676 domain-containing protein</fullName>
    </recommendedName>
</protein>
<sequence>MLILHRNWFMRALPLHLARIGHRTARQRTFAGATYNSPNHSPQAQQNAHADEQKANDPRLKNVDDLIEDKFAVLKSSYDAPKYPIILAHGLLGFDQIRPAGRFLPGVEYWYGITQALAAKGVEVVTAVVPPSGSIEARAAKLAEAIERKANGKAVNIIAHSMVGLDSRYMISRLHPPNVKVLSLTTIATPHRGSAFADYLFQQIGMTNIPKIYKVLDFFGIETGAFEQLTRDYMAESFNPRTPDVDGVQYYSYGAAFEPHLTSVFRKSHDVIQKVEGANDGMVSVESSRWGEYKGTLNHVSHLDLINWTNRLRWWFWQVTGAKKKNFNAIAFYLSIADMLAKEGL</sequence>
<keyword evidence="5" id="KW-1185">Reference proteome</keyword>
<feature type="region of interest" description="Disordered" evidence="2">
    <location>
        <begin position="33"/>
        <end position="55"/>
    </location>
</feature>
<dbReference type="InterPro" id="IPR029058">
    <property type="entry name" value="AB_hydrolase_fold"/>
</dbReference>
<dbReference type="OrthoDB" id="5592486at2759"/>
<dbReference type="InterPro" id="IPR007751">
    <property type="entry name" value="DUF676_lipase-like"/>
</dbReference>
<dbReference type="OMA" id="WGDYKGT"/>
<name>N1PSK3_DOTSN</name>
<evidence type="ECO:0000259" key="3">
    <source>
        <dbReference type="Pfam" id="PF05057"/>
    </source>
</evidence>
<organism evidence="4 5">
    <name type="scientific">Dothistroma septosporum (strain NZE10 / CBS 128990)</name>
    <name type="common">Red band needle blight fungus</name>
    <name type="synonym">Mycosphaerella pini</name>
    <dbReference type="NCBI Taxonomy" id="675120"/>
    <lineage>
        <taxon>Eukaryota</taxon>
        <taxon>Fungi</taxon>
        <taxon>Dikarya</taxon>
        <taxon>Ascomycota</taxon>
        <taxon>Pezizomycotina</taxon>
        <taxon>Dothideomycetes</taxon>
        <taxon>Dothideomycetidae</taxon>
        <taxon>Mycosphaerellales</taxon>
        <taxon>Mycosphaerellaceae</taxon>
        <taxon>Dothistroma</taxon>
    </lineage>
</organism>
<dbReference type="HOGENOM" id="CLU_015737_0_0_1"/>
<dbReference type="EMBL" id="KB446537">
    <property type="protein sequence ID" value="EME46431.1"/>
    <property type="molecule type" value="Genomic_DNA"/>
</dbReference>
<feature type="domain" description="DUF676" evidence="3">
    <location>
        <begin position="142"/>
        <end position="219"/>
    </location>
</feature>
<reference evidence="4 5" key="2">
    <citation type="journal article" date="2012" name="PLoS Pathog.">
        <title>Diverse lifestyles and strategies of plant pathogenesis encoded in the genomes of eighteen Dothideomycetes fungi.</title>
        <authorList>
            <person name="Ohm R.A."/>
            <person name="Feau N."/>
            <person name="Henrissat B."/>
            <person name="Schoch C.L."/>
            <person name="Horwitz B.A."/>
            <person name="Barry K.W."/>
            <person name="Condon B.J."/>
            <person name="Copeland A.C."/>
            <person name="Dhillon B."/>
            <person name="Glaser F."/>
            <person name="Hesse C.N."/>
            <person name="Kosti I."/>
            <person name="LaButti K."/>
            <person name="Lindquist E.A."/>
            <person name="Lucas S."/>
            <person name="Salamov A.A."/>
            <person name="Bradshaw R.E."/>
            <person name="Ciuffetti L."/>
            <person name="Hamelin R.C."/>
            <person name="Kema G.H.J."/>
            <person name="Lawrence C."/>
            <person name="Scott J.A."/>
            <person name="Spatafora J.W."/>
            <person name="Turgeon B.G."/>
            <person name="de Wit P.J.G.M."/>
            <person name="Zhong S."/>
            <person name="Goodwin S.B."/>
            <person name="Grigoriev I.V."/>
        </authorList>
    </citation>
    <scope>NUCLEOTIDE SEQUENCE [LARGE SCALE GENOMIC DNA]</scope>
    <source>
        <strain evidence="5">NZE10 / CBS 128990</strain>
    </source>
</reference>
<evidence type="ECO:0000313" key="4">
    <source>
        <dbReference type="EMBL" id="EME46431.1"/>
    </source>
</evidence>
<reference evidence="5" key="1">
    <citation type="journal article" date="2012" name="PLoS Genet.">
        <title>The genomes of the fungal plant pathogens Cladosporium fulvum and Dothistroma septosporum reveal adaptation to different hosts and lifestyles but also signatures of common ancestry.</title>
        <authorList>
            <person name="de Wit P.J.G.M."/>
            <person name="van der Burgt A."/>
            <person name="Oekmen B."/>
            <person name="Stergiopoulos I."/>
            <person name="Abd-Elsalam K.A."/>
            <person name="Aerts A.L."/>
            <person name="Bahkali A.H."/>
            <person name="Beenen H.G."/>
            <person name="Chettri P."/>
            <person name="Cox M.P."/>
            <person name="Datema E."/>
            <person name="de Vries R.P."/>
            <person name="Dhillon B."/>
            <person name="Ganley A.R."/>
            <person name="Griffiths S.A."/>
            <person name="Guo Y."/>
            <person name="Hamelin R.C."/>
            <person name="Henrissat B."/>
            <person name="Kabir M.S."/>
            <person name="Jashni M.K."/>
            <person name="Kema G."/>
            <person name="Klaubauf S."/>
            <person name="Lapidus A."/>
            <person name="Levasseur A."/>
            <person name="Lindquist E."/>
            <person name="Mehrabi R."/>
            <person name="Ohm R.A."/>
            <person name="Owen T.J."/>
            <person name="Salamov A."/>
            <person name="Schwelm A."/>
            <person name="Schijlen E."/>
            <person name="Sun H."/>
            <person name="van den Burg H.A."/>
            <person name="van Ham R.C.H.J."/>
            <person name="Zhang S."/>
            <person name="Goodwin S.B."/>
            <person name="Grigoriev I.V."/>
            <person name="Collemare J."/>
            <person name="Bradshaw R.E."/>
        </authorList>
    </citation>
    <scope>NUCLEOTIDE SEQUENCE [LARGE SCALE GENOMIC DNA]</scope>
    <source>
        <strain evidence="5">NZE10 / CBS 128990</strain>
    </source>
</reference>
<evidence type="ECO:0000256" key="1">
    <source>
        <dbReference type="ARBA" id="ARBA00007920"/>
    </source>
</evidence>